<name>A5ZYF5_9FIRM</name>
<gene>
    <name evidence="1" type="ORF">RUMOBE_04065</name>
</gene>
<protein>
    <submittedName>
        <fullName evidence="1">Uncharacterized protein</fullName>
    </submittedName>
</protein>
<reference evidence="1 2" key="1">
    <citation type="submission" date="2007-03" db="EMBL/GenBank/DDBJ databases">
        <authorList>
            <person name="Fulton L."/>
            <person name="Clifton S."/>
            <person name="Fulton B."/>
            <person name="Xu J."/>
            <person name="Minx P."/>
            <person name="Pepin K.H."/>
            <person name="Johnson M."/>
            <person name="Thiruvilangam P."/>
            <person name="Bhonagiri V."/>
            <person name="Nash W.E."/>
            <person name="Mardis E.R."/>
            <person name="Wilson R.K."/>
        </authorList>
    </citation>
    <scope>NUCLEOTIDE SEQUENCE [LARGE SCALE GENOMIC DNA]</scope>
    <source>
        <strain evidence="1 2">ATCC 29174</strain>
    </source>
</reference>
<comment type="caution">
    <text evidence="1">The sequence shown here is derived from an EMBL/GenBank/DDBJ whole genome shotgun (WGS) entry which is preliminary data.</text>
</comment>
<dbReference type="EMBL" id="AAVO02000035">
    <property type="protein sequence ID" value="EDM85351.1"/>
    <property type="molecule type" value="Genomic_DNA"/>
</dbReference>
<sequence>MVYLFQIKNNSCRDRRAYWKQWIAVLLVLIFFAKNSGEGT</sequence>
<evidence type="ECO:0000313" key="1">
    <source>
        <dbReference type="EMBL" id="EDM85351.1"/>
    </source>
</evidence>
<reference evidence="1 2" key="2">
    <citation type="submission" date="2007-04" db="EMBL/GenBank/DDBJ databases">
        <title>Draft genome sequence of Ruminococcus obeum (ATCC 29174).</title>
        <authorList>
            <person name="Sudarsanam P."/>
            <person name="Ley R."/>
            <person name="Guruge J."/>
            <person name="Turnbaugh P.J."/>
            <person name="Mahowald M."/>
            <person name="Liep D."/>
            <person name="Gordon J."/>
        </authorList>
    </citation>
    <scope>NUCLEOTIDE SEQUENCE [LARGE SCALE GENOMIC DNA]</scope>
    <source>
        <strain evidence="1 2">ATCC 29174</strain>
    </source>
</reference>
<accession>A5ZYF5</accession>
<organism evidence="1 2">
    <name type="scientific">Blautia obeum ATCC 29174</name>
    <dbReference type="NCBI Taxonomy" id="411459"/>
    <lineage>
        <taxon>Bacteria</taxon>
        <taxon>Bacillati</taxon>
        <taxon>Bacillota</taxon>
        <taxon>Clostridia</taxon>
        <taxon>Lachnospirales</taxon>
        <taxon>Lachnospiraceae</taxon>
        <taxon>Blautia</taxon>
    </lineage>
</organism>
<evidence type="ECO:0000313" key="2">
    <source>
        <dbReference type="Proteomes" id="UP000006002"/>
    </source>
</evidence>
<dbReference type="HOGENOM" id="CLU_3285740_0_0_9"/>
<dbReference type="AlphaFoldDB" id="A5ZYF5"/>
<proteinExistence type="predicted"/>
<dbReference type="Proteomes" id="UP000006002">
    <property type="component" value="Unassembled WGS sequence"/>
</dbReference>